<evidence type="ECO:0000256" key="1">
    <source>
        <dbReference type="SAM" id="Phobius"/>
    </source>
</evidence>
<keyword evidence="1" id="KW-1133">Transmembrane helix</keyword>
<evidence type="ECO:0000313" key="2">
    <source>
        <dbReference type="EMBL" id="KAG8179269.1"/>
    </source>
</evidence>
<evidence type="ECO:0008006" key="4">
    <source>
        <dbReference type="Google" id="ProtNLM"/>
    </source>
</evidence>
<sequence length="245" mass="28016">MIWFTFILGSAVSYVISVFFSDLKDEYYAHGAKNVHVRFTIVLVKAIAYVGVYPFLSDIFVLQFCILCWRCCRSIRCLRVEVEKSTVREFDVPAQMKIVSSELKIMAILEDLQKVFSLPSFLMFATHYCACSSLLGWLVLGELRSAIKTFQTAFYFGSSFACLVAYLWVPGKLPVEMNKLKEAFRQKSRLRWIFLGSHQEEDVFEKAFCGKEPLVITGFNIVSFRQSSILAVIGTILSYTLLLVH</sequence>
<name>A0AAV6U5A0_9ARAC</name>
<dbReference type="EMBL" id="JAFNEN010000640">
    <property type="protein sequence ID" value="KAG8179269.1"/>
    <property type="molecule type" value="Genomic_DNA"/>
</dbReference>
<dbReference type="Proteomes" id="UP000827092">
    <property type="component" value="Unassembled WGS sequence"/>
</dbReference>
<comment type="caution">
    <text evidence="2">The sequence shown here is derived from an EMBL/GenBank/DDBJ whole genome shotgun (WGS) entry which is preliminary data.</text>
</comment>
<accession>A0AAV6U5A0</accession>
<organism evidence="2 3">
    <name type="scientific">Oedothorax gibbosus</name>
    <dbReference type="NCBI Taxonomy" id="931172"/>
    <lineage>
        <taxon>Eukaryota</taxon>
        <taxon>Metazoa</taxon>
        <taxon>Ecdysozoa</taxon>
        <taxon>Arthropoda</taxon>
        <taxon>Chelicerata</taxon>
        <taxon>Arachnida</taxon>
        <taxon>Araneae</taxon>
        <taxon>Araneomorphae</taxon>
        <taxon>Entelegynae</taxon>
        <taxon>Araneoidea</taxon>
        <taxon>Linyphiidae</taxon>
        <taxon>Erigoninae</taxon>
        <taxon>Oedothorax</taxon>
    </lineage>
</organism>
<proteinExistence type="predicted"/>
<feature type="transmembrane region" description="Helical" evidence="1">
    <location>
        <begin position="121"/>
        <end position="140"/>
    </location>
</feature>
<feature type="transmembrane region" description="Helical" evidence="1">
    <location>
        <begin position="6"/>
        <end position="23"/>
    </location>
</feature>
<feature type="transmembrane region" description="Helical" evidence="1">
    <location>
        <begin position="152"/>
        <end position="169"/>
    </location>
</feature>
<protein>
    <recommendedName>
        <fullName evidence="4">Gustatory receptor</fullName>
    </recommendedName>
</protein>
<gene>
    <name evidence="2" type="ORF">JTE90_026733</name>
</gene>
<feature type="transmembrane region" description="Helical" evidence="1">
    <location>
        <begin position="227"/>
        <end position="244"/>
    </location>
</feature>
<keyword evidence="3" id="KW-1185">Reference proteome</keyword>
<keyword evidence="1" id="KW-0472">Membrane</keyword>
<dbReference type="AlphaFoldDB" id="A0AAV6U5A0"/>
<evidence type="ECO:0000313" key="3">
    <source>
        <dbReference type="Proteomes" id="UP000827092"/>
    </source>
</evidence>
<reference evidence="2 3" key="1">
    <citation type="journal article" date="2022" name="Nat. Ecol. Evol.">
        <title>A masculinizing supergene underlies an exaggerated male reproductive morph in a spider.</title>
        <authorList>
            <person name="Hendrickx F."/>
            <person name="De Corte Z."/>
            <person name="Sonet G."/>
            <person name="Van Belleghem S.M."/>
            <person name="Kostlbacher S."/>
            <person name="Vangestel C."/>
        </authorList>
    </citation>
    <scope>NUCLEOTIDE SEQUENCE [LARGE SCALE GENOMIC DNA]</scope>
    <source>
        <strain evidence="2">W744_W776</strain>
    </source>
</reference>
<keyword evidence="1" id="KW-0812">Transmembrane</keyword>